<evidence type="ECO:0000256" key="4">
    <source>
        <dbReference type="SAM" id="Phobius"/>
    </source>
</evidence>
<evidence type="ECO:0000313" key="5">
    <source>
        <dbReference type="EMBL" id="KAK9221826.1"/>
    </source>
</evidence>
<accession>A0AAP0MTS5</accession>
<feature type="transmembrane region" description="Helical" evidence="4">
    <location>
        <begin position="133"/>
        <end position="153"/>
    </location>
</feature>
<evidence type="ECO:0000313" key="6">
    <source>
        <dbReference type="Proteomes" id="UP001428341"/>
    </source>
</evidence>
<feature type="transmembrane region" description="Helical" evidence="4">
    <location>
        <begin position="226"/>
        <end position="244"/>
    </location>
</feature>
<evidence type="ECO:0000256" key="3">
    <source>
        <dbReference type="ARBA" id="ARBA00022679"/>
    </source>
</evidence>
<keyword evidence="4" id="KW-0472">Membrane</keyword>
<keyword evidence="6" id="KW-1185">Reference proteome</keyword>
<evidence type="ECO:0000256" key="2">
    <source>
        <dbReference type="ARBA" id="ARBA00005985"/>
    </source>
</evidence>
<name>A0AAP0MTS5_9ROSI</name>
<comment type="caution">
    <text evidence="5">The sequence shown here is derived from an EMBL/GenBank/DDBJ whole genome shotgun (WGS) entry which is preliminary data.</text>
</comment>
<dbReference type="Gene3D" id="1.10.357.140">
    <property type="entry name" value="UbiA prenyltransferase"/>
    <property type="match status" value="1"/>
</dbReference>
<sequence length="246" mass="27550">MALKLDIKKLYDRLEWDFLAKADVFGKLKEAFQLEVVSHPEKYLSLPSMLGRSNYQNFSELKEKINKPDLPLTSGDVSMRTGIAIASSSLLVSLAMGIMLRSPPLLLALIIWFLLASAYSVDKYVLGRQIAITRTLMFAVAIKCCFCFVISLLKDIPDEDGDREFGIQTPSVILGKESVLWLCVYVLLISYGAVIIVGLTSSPYLLSKLVMAGTVDLSSKASTLSFYMFIWKLHFVQYLVLPFVRL</sequence>
<protein>
    <recommendedName>
        <fullName evidence="7">Reverse transcriptase</fullName>
    </recommendedName>
</protein>
<proteinExistence type="inferred from homology"/>
<gene>
    <name evidence="5" type="ORF">WN944_010255</name>
</gene>
<keyword evidence="4" id="KW-0812">Transmembrane</keyword>
<keyword evidence="4" id="KW-1133">Transmembrane helix</keyword>
<dbReference type="EMBL" id="JBCGBO010000002">
    <property type="protein sequence ID" value="KAK9221826.1"/>
    <property type="molecule type" value="Genomic_DNA"/>
</dbReference>
<comment type="subcellular location">
    <subcellularLocation>
        <location evidence="1">Plastid</location>
        <location evidence="1">Chloroplast membrane</location>
        <topology evidence="1">Multi-pass membrane protein</topology>
    </subcellularLocation>
</comment>
<dbReference type="GO" id="GO:0016740">
    <property type="term" value="F:transferase activity"/>
    <property type="evidence" value="ECO:0007669"/>
    <property type="project" value="UniProtKB-KW"/>
</dbReference>
<dbReference type="PANTHER" id="PTHR43009:SF7">
    <property type="entry name" value="HOMOGENTISATE GERANYLGERANYLTRANSFERASE, CHLOROPLASTIC"/>
    <property type="match status" value="1"/>
</dbReference>
<dbReference type="InterPro" id="IPR044878">
    <property type="entry name" value="UbiA_sf"/>
</dbReference>
<evidence type="ECO:0000256" key="1">
    <source>
        <dbReference type="ARBA" id="ARBA00004508"/>
    </source>
</evidence>
<reference evidence="5 6" key="1">
    <citation type="submission" date="2024-05" db="EMBL/GenBank/DDBJ databases">
        <title>Haplotype-resolved chromosome-level genome assembly of Huyou (Citrus changshanensis).</title>
        <authorList>
            <person name="Miao C."/>
            <person name="Chen W."/>
            <person name="Wu Y."/>
            <person name="Wang L."/>
            <person name="Zhao S."/>
            <person name="Grierson D."/>
            <person name="Xu C."/>
            <person name="Chen K."/>
        </authorList>
    </citation>
    <scope>NUCLEOTIDE SEQUENCE [LARGE SCALE GENOMIC DNA]</scope>
    <source>
        <strain evidence="5">01-14</strain>
        <tissue evidence="5">Leaf</tissue>
    </source>
</reference>
<dbReference type="PANTHER" id="PTHR43009">
    <property type="entry name" value="HOMOGENTISATE SOLANESYLTRANSFERASE, CHLOROPLASTIC"/>
    <property type="match status" value="1"/>
</dbReference>
<dbReference type="Proteomes" id="UP001428341">
    <property type="component" value="Unassembled WGS sequence"/>
</dbReference>
<evidence type="ECO:0008006" key="7">
    <source>
        <dbReference type="Google" id="ProtNLM"/>
    </source>
</evidence>
<comment type="similarity">
    <text evidence="2">Belongs to the UbiA prenyltransferase family.</text>
</comment>
<dbReference type="AlphaFoldDB" id="A0AAP0MTS5"/>
<organism evidence="5 6">
    <name type="scientific">Citrus x changshan-huyou</name>
    <dbReference type="NCBI Taxonomy" id="2935761"/>
    <lineage>
        <taxon>Eukaryota</taxon>
        <taxon>Viridiplantae</taxon>
        <taxon>Streptophyta</taxon>
        <taxon>Embryophyta</taxon>
        <taxon>Tracheophyta</taxon>
        <taxon>Spermatophyta</taxon>
        <taxon>Magnoliopsida</taxon>
        <taxon>eudicotyledons</taxon>
        <taxon>Gunneridae</taxon>
        <taxon>Pentapetalae</taxon>
        <taxon>rosids</taxon>
        <taxon>malvids</taxon>
        <taxon>Sapindales</taxon>
        <taxon>Rutaceae</taxon>
        <taxon>Aurantioideae</taxon>
        <taxon>Citrus</taxon>
    </lineage>
</organism>
<keyword evidence="3" id="KW-0808">Transferase</keyword>
<feature type="transmembrane region" description="Helical" evidence="4">
    <location>
        <begin position="179"/>
        <end position="206"/>
    </location>
</feature>